<reference evidence="1 2" key="1">
    <citation type="submission" date="2021-02" db="EMBL/GenBank/DDBJ databases">
        <title>Paracoccus methylovroum sp.nov., a new methanol and methylamine utilizing methylotrophic denitrifer.</title>
        <authorList>
            <person name="Timsy T."/>
            <person name="Behrendt U."/>
            <person name="Ulrich A."/>
            <person name="Spanner T."/>
            <person name="Foesel B.U."/>
            <person name="Horn M.A."/>
            <person name="Kolb S."/>
        </authorList>
    </citation>
    <scope>NUCLEOTIDE SEQUENCE [LARGE SCALE GENOMIC DNA]</scope>
    <source>
        <strain evidence="1 2">H4-D09</strain>
    </source>
</reference>
<dbReference type="Proteomes" id="UP000663629">
    <property type="component" value="Chromosome 1"/>
</dbReference>
<evidence type="ECO:0000313" key="2">
    <source>
        <dbReference type="Proteomes" id="UP000663629"/>
    </source>
</evidence>
<evidence type="ECO:0000313" key="1">
    <source>
        <dbReference type="EMBL" id="QRZ12132.1"/>
    </source>
</evidence>
<organism evidence="1 2">
    <name type="scientific">Paracoccus methylovorus</name>
    <dbReference type="NCBI Taxonomy" id="2812658"/>
    <lineage>
        <taxon>Bacteria</taxon>
        <taxon>Pseudomonadati</taxon>
        <taxon>Pseudomonadota</taxon>
        <taxon>Alphaproteobacteria</taxon>
        <taxon>Rhodobacterales</taxon>
        <taxon>Paracoccaceae</taxon>
        <taxon>Paracoccus</taxon>
    </lineage>
</organism>
<proteinExistence type="predicted"/>
<dbReference type="EMBL" id="CP070368">
    <property type="protein sequence ID" value="QRZ12132.1"/>
    <property type="molecule type" value="Genomic_DNA"/>
</dbReference>
<protein>
    <submittedName>
        <fullName evidence="1">Uncharacterized protein</fullName>
    </submittedName>
</protein>
<sequence length="104" mass="12062">MIKTMHLIEQARNDLLMFQPEQALTKLEEFERHLVSGRVSKECLEEYKIALRDIQTLAAAARDGVAAVQQQLTEIMTLSRSLDTYDREGRKIGNRISCQHEQRF</sequence>
<dbReference type="RefSeq" id="WP_205293156.1">
    <property type="nucleotide sequence ID" value="NZ_CP070368.1"/>
</dbReference>
<keyword evidence="2" id="KW-1185">Reference proteome</keyword>
<gene>
    <name evidence="1" type="ORF">JWJ88_05625</name>
</gene>
<accession>A0ABX7JHM5</accession>
<name>A0ABX7JHM5_9RHOB</name>